<dbReference type="Proteomes" id="UP000011566">
    <property type="component" value="Unassembled WGS sequence"/>
</dbReference>
<organism evidence="2 3">
    <name type="scientific">Halococcus hamelinensis 100A6</name>
    <dbReference type="NCBI Taxonomy" id="1132509"/>
    <lineage>
        <taxon>Archaea</taxon>
        <taxon>Methanobacteriati</taxon>
        <taxon>Methanobacteriota</taxon>
        <taxon>Stenosarchaea group</taxon>
        <taxon>Halobacteria</taxon>
        <taxon>Halobacteriales</taxon>
        <taxon>Halococcaceae</taxon>
        <taxon>Halococcus</taxon>
    </lineage>
</organism>
<dbReference type="AlphaFoldDB" id="M0M5D9"/>
<keyword evidence="3" id="KW-1185">Reference proteome</keyword>
<comment type="caution">
    <text evidence="2">The sequence shown here is derived from an EMBL/GenBank/DDBJ whole genome shotgun (WGS) entry which is preliminary data.</text>
</comment>
<gene>
    <name evidence="2" type="ORF">C447_03806</name>
</gene>
<sequence>MSEEAAFQFDGTGSDDESTEPTTFFTRRRLMRGTAGAVGVAALGGLGLWYGTQPSLAASTFQENGDGTVPVTTNAGEVTDVTVAPVFTLDWANFGGGVSGFDFDLAADVDGATHTVYSETGVADASASAIGAFDADDMSSYDGLATVTCAPLSIIDGTNITTSSFPTNVAQGASQSQDVTLRLTSSGTTSIGGTSVDAAEATISFTVEVTNPDGTVTAEITSSNAEASAAGDEGTTAA</sequence>
<dbReference type="eggNOG" id="arCOG13031">
    <property type="taxonomic scope" value="Archaea"/>
</dbReference>
<protein>
    <submittedName>
        <fullName evidence="2">Uncharacterized protein</fullName>
    </submittedName>
</protein>
<dbReference type="EMBL" id="AOMB01000010">
    <property type="protein sequence ID" value="EMA40613.1"/>
    <property type="molecule type" value="Genomic_DNA"/>
</dbReference>
<dbReference type="PATRIC" id="fig|1132509.6.peg.886"/>
<reference evidence="2 3" key="1">
    <citation type="journal article" date="2014" name="PLoS Genet.">
        <title>Phylogenetically driven sequencing of extremely halophilic archaea reveals strategies for static and dynamic osmo-response.</title>
        <authorList>
            <person name="Becker E.A."/>
            <person name="Seitzer P.M."/>
            <person name="Tritt A."/>
            <person name="Larsen D."/>
            <person name="Krusor M."/>
            <person name="Yao A.I."/>
            <person name="Wu D."/>
            <person name="Madern D."/>
            <person name="Eisen J.A."/>
            <person name="Darling A.E."/>
            <person name="Facciotti M.T."/>
        </authorList>
    </citation>
    <scope>NUCLEOTIDE SEQUENCE [LARGE SCALE GENOMIC DNA]</scope>
    <source>
        <strain evidence="2 3">100A6</strain>
    </source>
</reference>
<name>M0M5D9_9EURY</name>
<dbReference type="InterPro" id="IPR006311">
    <property type="entry name" value="TAT_signal"/>
</dbReference>
<feature type="region of interest" description="Disordered" evidence="1">
    <location>
        <begin position="1"/>
        <end position="21"/>
    </location>
</feature>
<dbReference type="OrthoDB" id="214168at2157"/>
<evidence type="ECO:0000256" key="1">
    <source>
        <dbReference type="SAM" id="MobiDB-lite"/>
    </source>
</evidence>
<dbReference type="PROSITE" id="PS51318">
    <property type="entry name" value="TAT"/>
    <property type="match status" value="1"/>
</dbReference>
<accession>M0M5D9</accession>
<evidence type="ECO:0000313" key="3">
    <source>
        <dbReference type="Proteomes" id="UP000011566"/>
    </source>
</evidence>
<evidence type="ECO:0000313" key="2">
    <source>
        <dbReference type="EMBL" id="EMA40613.1"/>
    </source>
</evidence>
<dbReference type="RefSeq" id="WP_007691093.1">
    <property type="nucleotide sequence ID" value="NZ_AJRK01000025.1"/>
</dbReference>
<proteinExistence type="predicted"/>